<dbReference type="RefSeq" id="WP_204613321.1">
    <property type="nucleotide sequence ID" value="NZ_JAFBEP010000008.1"/>
</dbReference>
<organism evidence="1 2">
    <name type="scientific">Defluviitalea raffinosedens</name>
    <dbReference type="NCBI Taxonomy" id="1450156"/>
    <lineage>
        <taxon>Bacteria</taxon>
        <taxon>Bacillati</taxon>
        <taxon>Bacillota</taxon>
        <taxon>Clostridia</taxon>
        <taxon>Lachnospirales</taxon>
        <taxon>Defluviitaleaceae</taxon>
        <taxon>Defluviitalea</taxon>
    </lineage>
</organism>
<comment type="caution">
    <text evidence="1">The sequence shown here is derived from an EMBL/GenBank/DDBJ whole genome shotgun (WGS) entry which is preliminary data.</text>
</comment>
<protein>
    <submittedName>
        <fullName evidence="1">Uncharacterized protein</fullName>
    </submittedName>
</protein>
<keyword evidence="2" id="KW-1185">Reference proteome</keyword>
<name>A0A7C8LEF2_9FIRM</name>
<reference evidence="1 2" key="1">
    <citation type="submission" date="2019-12" db="EMBL/GenBank/DDBJ databases">
        <title>Defluviitalea raffinosedens, isolated from a biogas fermenter, genome sequencing and characterization.</title>
        <authorList>
            <person name="Rettenmaier R."/>
            <person name="Schneider M."/>
            <person name="Neuhaus K."/>
            <person name="Liebl W."/>
            <person name="Zverlov V."/>
        </authorList>
    </citation>
    <scope>NUCLEOTIDE SEQUENCE [LARGE SCALE GENOMIC DNA]</scope>
    <source>
        <strain evidence="1 2">249c-K6</strain>
    </source>
</reference>
<dbReference type="AlphaFoldDB" id="A0A7C8LEF2"/>
<dbReference type="Proteomes" id="UP000483018">
    <property type="component" value="Unassembled WGS sequence"/>
</dbReference>
<dbReference type="EMBL" id="WSLF01000006">
    <property type="protein sequence ID" value="KAE9634000.1"/>
    <property type="molecule type" value="Genomic_DNA"/>
</dbReference>
<evidence type="ECO:0000313" key="2">
    <source>
        <dbReference type="Proteomes" id="UP000483018"/>
    </source>
</evidence>
<evidence type="ECO:0000313" key="1">
    <source>
        <dbReference type="EMBL" id="KAE9634000.1"/>
    </source>
</evidence>
<proteinExistence type="predicted"/>
<gene>
    <name evidence="1" type="ORF">GND95_07715</name>
</gene>
<sequence>MEAIKTTLSRQMKDRSGQEWKGNLYIHKGQDLIKSCLIDFALYSCKDKLLLILDELILHVAAHEFHYAKRSSNININYLGSFYRTILE</sequence>
<accession>A0A7C8LEF2</accession>